<dbReference type="Pfam" id="PF12229">
    <property type="entry name" value="PG_binding_4"/>
    <property type="match status" value="1"/>
</dbReference>
<evidence type="ECO:0000256" key="6">
    <source>
        <dbReference type="SAM" id="Phobius"/>
    </source>
</evidence>
<dbReference type="GO" id="GO:0008360">
    <property type="term" value="P:regulation of cell shape"/>
    <property type="evidence" value="ECO:0007669"/>
    <property type="project" value="UniProtKB-KW"/>
</dbReference>
<dbReference type="PANTHER" id="PTHR30582">
    <property type="entry name" value="L,D-TRANSPEPTIDASE"/>
    <property type="match status" value="1"/>
</dbReference>
<evidence type="ECO:0000256" key="1">
    <source>
        <dbReference type="ARBA" id="ARBA00004752"/>
    </source>
</evidence>
<sequence length="353" mass="38253">MAGPQRSLLRRPWFIVGGTVALIALVVVAFAFVYDAARTDRIADGVTIGGVAVGGMSSGQARNQLRTALVEPLAEPIVVRRDGREWHLTPREAKVRVDIDASVDAALARSREGSFLSRSVRSIAGTELGLSLTPEATYSHSAVTRLVSRARRGVRTQPRDAELVFSGSRLAPRPSRNGAVLEQQRLERDLRAVMLAPGATRTVVAHTRAIRPKVTTAQLGARYPELITVNRSRFRLVLYRNLRRFKVYKIAVGRAGLETPAGLYSIQDKQENPSWHVPKSDWAGDLAGKVIPPGPTNPIQARWMGLHDGAGIHGTTDIASLGSAASHGCVRMAIPDVIDLYDRVAVGTPVYIS</sequence>
<evidence type="ECO:0000259" key="7">
    <source>
        <dbReference type="PROSITE" id="PS52029"/>
    </source>
</evidence>
<dbReference type="InterPro" id="IPR005490">
    <property type="entry name" value="LD_TPept_cat_dom"/>
</dbReference>
<reference evidence="8" key="1">
    <citation type="submission" date="2020-05" db="EMBL/GenBank/DDBJ databases">
        <authorList>
            <person name="Chiriac C."/>
            <person name="Salcher M."/>
            <person name="Ghai R."/>
            <person name="Kavagutti S V."/>
        </authorList>
    </citation>
    <scope>NUCLEOTIDE SEQUENCE</scope>
</reference>
<dbReference type="PROSITE" id="PS52029">
    <property type="entry name" value="LD_TPASE"/>
    <property type="match status" value="1"/>
</dbReference>
<keyword evidence="6" id="KW-1133">Transmembrane helix</keyword>
<protein>
    <submittedName>
        <fullName evidence="8">Unannotated protein</fullName>
    </submittedName>
</protein>
<evidence type="ECO:0000256" key="4">
    <source>
        <dbReference type="ARBA" id="ARBA00022984"/>
    </source>
</evidence>
<keyword evidence="5" id="KW-0961">Cell wall biogenesis/degradation</keyword>
<feature type="domain" description="L,D-TPase catalytic" evidence="7">
    <location>
        <begin position="225"/>
        <end position="353"/>
    </location>
</feature>
<dbReference type="GO" id="GO:0005576">
    <property type="term" value="C:extracellular region"/>
    <property type="evidence" value="ECO:0007669"/>
    <property type="project" value="TreeGrafter"/>
</dbReference>
<evidence type="ECO:0000256" key="3">
    <source>
        <dbReference type="ARBA" id="ARBA00022960"/>
    </source>
</evidence>
<dbReference type="GO" id="GO:0016740">
    <property type="term" value="F:transferase activity"/>
    <property type="evidence" value="ECO:0007669"/>
    <property type="project" value="UniProtKB-KW"/>
</dbReference>
<feature type="transmembrane region" description="Helical" evidence="6">
    <location>
        <begin position="12"/>
        <end position="34"/>
    </location>
</feature>
<name>A0A6J7J9T0_9ZZZZ</name>
<dbReference type="InterPro" id="IPR038063">
    <property type="entry name" value="Transpep_catalytic_dom"/>
</dbReference>
<dbReference type="EMBL" id="CAFBMX010000009">
    <property type="protein sequence ID" value="CAB4939477.1"/>
    <property type="molecule type" value="Genomic_DNA"/>
</dbReference>
<dbReference type="CDD" id="cd16913">
    <property type="entry name" value="YkuD_like"/>
    <property type="match status" value="1"/>
</dbReference>
<dbReference type="GO" id="GO:0018104">
    <property type="term" value="P:peptidoglycan-protein cross-linking"/>
    <property type="evidence" value="ECO:0007669"/>
    <property type="project" value="TreeGrafter"/>
</dbReference>
<keyword evidence="6" id="KW-0812">Transmembrane</keyword>
<dbReference type="Pfam" id="PF03734">
    <property type="entry name" value="YkuD"/>
    <property type="match status" value="1"/>
</dbReference>
<dbReference type="AlphaFoldDB" id="A0A6J7J9T0"/>
<organism evidence="8">
    <name type="scientific">freshwater metagenome</name>
    <dbReference type="NCBI Taxonomy" id="449393"/>
    <lineage>
        <taxon>unclassified sequences</taxon>
        <taxon>metagenomes</taxon>
        <taxon>ecological metagenomes</taxon>
    </lineage>
</organism>
<dbReference type="InterPro" id="IPR022029">
    <property type="entry name" value="YoaR-like_PG-bd"/>
</dbReference>
<dbReference type="GO" id="GO:0071972">
    <property type="term" value="F:peptidoglycan L,D-transpeptidase activity"/>
    <property type="evidence" value="ECO:0007669"/>
    <property type="project" value="TreeGrafter"/>
</dbReference>
<evidence type="ECO:0000313" key="8">
    <source>
        <dbReference type="EMBL" id="CAB4939477.1"/>
    </source>
</evidence>
<dbReference type="UniPathway" id="UPA00219"/>
<comment type="pathway">
    <text evidence="1">Cell wall biogenesis; peptidoglycan biosynthesis.</text>
</comment>
<evidence type="ECO:0000256" key="5">
    <source>
        <dbReference type="ARBA" id="ARBA00023316"/>
    </source>
</evidence>
<accession>A0A6J7J9T0</accession>
<gene>
    <name evidence="8" type="ORF">UFOPK3674_01721</name>
</gene>
<keyword evidence="2" id="KW-0808">Transferase</keyword>
<dbReference type="InterPro" id="IPR050979">
    <property type="entry name" value="LD-transpeptidase"/>
</dbReference>
<keyword evidence="4" id="KW-0573">Peptidoglycan synthesis</keyword>
<dbReference type="Gene3D" id="2.40.440.10">
    <property type="entry name" value="L,D-transpeptidase catalytic domain-like"/>
    <property type="match status" value="1"/>
</dbReference>
<proteinExistence type="predicted"/>
<keyword evidence="6" id="KW-0472">Membrane</keyword>
<dbReference type="GO" id="GO:0071555">
    <property type="term" value="P:cell wall organization"/>
    <property type="evidence" value="ECO:0007669"/>
    <property type="project" value="UniProtKB-KW"/>
</dbReference>
<dbReference type="SUPFAM" id="SSF141523">
    <property type="entry name" value="L,D-transpeptidase catalytic domain-like"/>
    <property type="match status" value="1"/>
</dbReference>
<keyword evidence="3" id="KW-0133">Cell shape</keyword>
<evidence type="ECO:0000256" key="2">
    <source>
        <dbReference type="ARBA" id="ARBA00022679"/>
    </source>
</evidence>